<dbReference type="Pfam" id="PF14269">
    <property type="entry name" value="Arylsulfotran_2"/>
    <property type="match status" value="1"/>
</dbReference>
<dbReference type="SUPFAM" id="SSF50998">
    <property type="entry name" value="Quinoprotein alcohol dehydrogenase-like"/>
    <property type="match status" value="1"/>
</dbReference>
<protein>
    <recommendedName>
        <fullName evidence="5">ASST-domain-containing protein</fullName>
    </recommendedName>
</protein>
<feature type="signal peptide" evidence="2">
    <location>
        <begin position="1"/>
        <end position="20"/>
    </location>
</feature>
<dbReference type="PANTHER" id="PTHR35340:SF5">
    <property type="entry name" value="ASST-DOMAIN-CONTAINING PROTEIN"/>
    <property type="match status" value="1"/>
</dbReference>
<keyword evidence="2" id="KW-0732">Signal</keyword>
<dbReference type="InterPro" id="IPR053143">
    <property type="entry name" value="Arylsulfate_ST"/>
</dbReference>
<evidence type="ECO:0000256" key="1">
    <source>
        <dbReference type="SAM" id="Phobius"/>
    </source>
</evidence>
<evidence type="ECO:0000256" key="2">
    <source>
        <dbReference type="SAM" id="SignalP"/>
    </source>
</evidence>
<keyword evidence="1" id="KW-1133">Transmembrane helix</keyword>
<dbReference type="InterPro" id="IPR011047">
    <property type="entry name" value="Quinoprotein_ADH-like_sf"/>
</dbReference>
<evidence type="ECO:0008006" key="5">
    <source>
        <dbReference type="Google" id="ProtNLM"/>
    </source>
</evidence>
<sequence length="633" mass="69464">MYSLFFVCLVAFSWLAICLADQQAFVNDGHYNHGDYGSYPHQTFFSRDGIEAPRPNFMKPFTNCDDGSLLFVSLRGNVAESRPYVLDATGSLIWTVDHRIGEVYNLQVQEYRGKPYITYWAGDDSVGGHGAGSYYMLDEHYDEFKKIDAANNLDADLHDFRITPDNTALITIYEIIEADLSRLNPDLVQGEIWDSLFQEIDLETGEAIFQWRASEHVAWEEAYLDINEQADGMKGRPWDFYHINTVDKDPAGNYLVSGRFTRSIMCVSGTTGEILWRLGGKNNNFTDLSGGAATTFAGQHDTQWADDFTAITFFDNRADWFTQIDSKSAGAKITLNTSASPPTAALTQTYLHPALDILSISQGSMQTLPSGNVLLGYGFNGVVTEFSPEGVALCDAFFEASASVGSGDVQTYRAFKNRWTGWPSAPVDLVLRDGVFYVSWLGATEVRAWELRTGSGAEAEGVWTTFAHLPKDGFESHYALQPNQRIQRWVRAVALGADGAELGASVSVDVAEGETMWYVHGPVGDEAEAEAAAQAELVKGAEEPEEEQVDDGSLGATSAVVAIVGVGGMLVVIGMLVCMPGWRRGANESIDGKRMSFVDEERAAFLKREPDEMSEDDGAEVGISTATPVVLHR</sequence>
<comment type="caution">
    <text evidence="3">The sequence shown here is derived from an EMBL/GenBank/DDBJ whole genome shotgun (WGS) entry which is preliminary data.</text>
</comment>
<dbReference type="GeneID" id="96003636"/>
<dbReference type="PANTHER" id="PTHR35340">
    <property type="entry name" value="PQQ ENZYME REPEAT PROTEIN-RELATED"/>
    <property type="match status" value="1"/>
</dbReference>
<dbReference type="AlphaFoldDB" id="A0AB34KWA8"/>
<reference evidence="3 4" key="1">
    <citation type="journal article" date="2020" name="Microbiol. Resour. Announc.">
        <title>Draft Genome Sequence of a Cladosporium Species Isolated from the Mesophotic Ascidian Didemnum maculosum.</title>
        <authorList>
            <person name="Gioti A."/>
            <person name="Siaperas R."/>
            <person name="Nikolaivits E."/>
            <person name="Le Goff G."/>
            <person name="Ouazzani J."/>
            <person name="Kotoulas G."/>
            <person name="Topakas E."/>
        </authorList>
    </citation>
    <scope>NUCLEOTIDE SEQUENCE [LARGE SCALE GENOMIC DNA]</scope>
    <source>
        <strain evidence="3 4">TM138-S3</strain>
    </source>
</reference>
<proteinExistence type="predicted"/>
<evidence type="ECO:0000313" key="3">
    <source>
        <dbReference type="EMBL" id="KAL1589048.1"/>
    </source>
</evidence>
<gene>
    <name evidence="3" type="ORF">WHR41_02192</name>
</gene>
<dbReference type="InterPro" id="IPR039535">
    <property type="entry name" value="ASST-like"/>
</dbReference>
<name>A0AB34KWA8_9PEZI</name>
<dbReference type="RefSeq" id="XP_069232153.1">
    <property type="nucleotide sequence ID" value="XM_069370798.1"/>
</dbReference>
<dbReference type="EMBL" id="JAAQHG020000005">
    <property type="protein sequence ID" value="KAL1589048.1"/>
    <property type="molecule type" value="Genomic_DNA"/>
</dbReference>
<organism evidence="3 4">
    <name type="scientific">Cladosporium halotolerans</name>
    <dbReference type="NCBI Taxonomy" id="1052096"/>
    <lineage>
        <taxon>Eukaryota</taxon>
        <taxon>Fungi</taxon>
        <taxon>Dikarya</taxon>
        <taxon>Ascomycota</taxon>
        <taxon>Pezizomycotina</taxon>
        <taxon>Dothideomycetes</taxon>
        <taxon>Dothideomycetidae</taxon>
        <taxon>Cladosporiales</taxon>
        <taxon>Cladosporiaceae</taxon>
        <taxon>Cladosporium</taxon>
    </lineage>
</organism>
<evidence type="ECO:0000313" key="4">
    <source>
        <dbReference type="Proteomes" id="UP000803884"/>
    </source>
</evidence>
<feature type="transmembrane region" description="Helical" evidence="1">
    <location>
        <begin position="554"/>
        <end position="578"/>
    </location>
</feature>
<keyword evidence="1" id="KW-0812">Transmembrane</keyword>
<keyword evidence="4" id="KW-1185">Reference proteome</keyword>
<feature type="chain" id="PRO_5044227861" description="ASST-domain-containing protein" evidence="2">
    <location>
        <begin position="21"/>
        <end position="633"/>
    </location>
</feature>
<dbReference type="Proteomes" id="UP000803884">
    <property type="component" value="Unassembled WGS sequence"/>
</dbReference>
<keyword evidence="1" id="KW-0472">Membrane</keyword>
<accession>A0AB34KWA8</accession>